<proteinExistence type="inferred from homology"/>
<dbReference type="SUPFAM" id="SSF54523">
    <property type="entry name" value="Pili subunits"/>
    <property type="match status" value="1"/>
</dbReference>
<dbReference type="InterPro" id="IPR038072">
    <property type="entry name" value="GspK_central_sf"/>
</dbReference>
<comment type="similarity">
    <text evidence="2">Belongs to the GSP K family.</text>
</comment>
<organism evidence="12 13">
    <name type="scientific">Aeromonas cavernicola</name>
    <dbReference type="NCBI Taxonomy" id="1006623"/>
    <lineage>
        <taxon>Bacteria</taxon>
        <taxon>Pseudomonadati</taxon>
        <taxon>Pseudomonadota</taxon>
        <taxon>Gammaproteobacteria</taxon>
        <taxon>Aeromonadales</taxon>
        <taxon>Aeromonadaceae</taxon>
        <taxon>Aeromonas</taxon>
    </lineage>
</organism>
<dbReference type="AlphaFoldDB" id="A0A2H9U4C5"/>
<evidence type="ECO:0000256" key="5">
    <source>
        <dbReference type="ARBA" id="ARBA00022519"/>
    </source>
</evidence>
<protein>
    <submittedName>
        <fullName evidence="12">Type II secretion protein K</fullName>
    </submittedName>
</protein>
<evidence type="ECO:0000256" key="8">
    <source>
        <dbReference type="ARBA" id="ARBA00022989"/>
    </source>
</evidence>
<dbReference type="Pfam" id="PF03934">
    <property type="entry name" value="T2SSK"/>
    <property type="match status" value="1"/>
</dbReference>
<name>A0A2H9U4C5_9GAMM</name>
<evidence type="ECO:0000256" key="9">
    <source>
        <dbReference type="ARBA" id="ARBA00023136"/>
    </source>
</evidence>
<sequence>EPVSSLGAEDAHYEGLKPPYLTANQLMLDKDELRAVRGVTAKIYARLAPYVCVVPNNKLKININTLDPTRPALLSALYLGKIGTDEAKRVLTERPQKGWQEKKAMTVQMPVQASTIPGLEDSLVVSSDYFNAQLIAEVGDTRARLQTIFMRSSENKLVVLRRLNDGAE</sequence>
<evidence type="ECO:0000313" key="12">
    <source>
        <dbReference type="EMBL" id="PJG58864.1"/>
    </source>
</evidence>
<dbReference type="GO" id="GO:0009306">
    <property type="term" value="P:protein secretion"/>
    <property type="evidence" value="ECO:0007669"/>
    <property type="project" value="InterPro"/>
</dbReference>
<keyword evidence="13" id="KW-1185">Reference proteome</keyword>
<dbReference type="InterPro" id="IPR049179">
    <property type="entry name" value="T2SSK_SAM-like_2nd"/>
</dbReference>
<dbReference type="RefSeq" id="WP_157798249.1">
    <property type="nucleotide sequence ID" value="NZ_PGGC01000090.1"/>
</dbReference>
<dbReference type="SUPFAM" id="SSF158544">
    <property type="entry name" value="GspK insert domain-like"/>
    <property type="match status" value="2"/>
</dbReference>
<evidence type="ECO:0000256" key="4">
    <source>
        <dbReference type="ARBA" id="ARBA00022475"/>
    </source>
</evidence>
<evidence type="ECO:0000256" key="3">
    <source>
        <dbReference type="ARBA" id="ARBA00022448"/>
    </source>
</evidence>
<comment type="subcellular location">
    <subcellularLocation>
        <location evidence="1">Cell inner membrane</location>
    </subcellularLocation>
</comment>
<feature type="domain" description="T2SS protein K second SAM-like" evidence="10">
    <location>
        <begin position="61"/>
        <end position="125"/>
    </location>
</feature>
<dbReference type="NCBIfam" id="NF037980">
    <property type="entry name" value="T2SS_GspK"/>
    <property type="match status" value="1"/>
</dbReference>
<dbReference type="EMBL" id="PGGC01000090">
    <property type="protein sequence ID" value="PJG58864.1"/>
    <property type="molecule type" value="Genomic_DNA"/>
</dbReference>
<evidence type="ECO:0000256" key="2">
    <source>
        <dbReference type="ARBA" id="ARBA00007246"/>
    </source>
</evidence>
<keyword evidence="5" id="KW-0997">Cell inner membrane</keyword>
<dbReference type="InterPro" id="IPR005628">
    <property type="entry name" value="GspK"/>
</dbReference>
<evidence type="ECO:0000259" key="10">
    <source>
        <dbReference type="Pfam" id="PF03934"/>
    </source>
</evidence>
<dbReference type="Proteomes" id="UP000235861">
    <property type="component" value="Unassembled WGS sequence"/>
</dbReference>
<dbReference type="InterPro" id="IPR045584">
    <property type="entry name" value="Pilin-like"/>
</dbReference>
<comment type="caution">
    <text evidence="12">The sequence shown here is derived from an EMBL/GenBank/DDBJ whole genome shotgun (WGS) entry which is preliminary data.</text>
</comment>
<evidence type="ECO:0000313" key="13">
    <source>
        <dbReference type="Proteomes" id="UP000235861"/>
    </source>
</evidence>
<reference evidence="12 13" key="1">
    <citation type="submission" date="2017-11" db="EMBL/GenBank/DDBJ databases">
        <title>Draft genome sequence of environmental isolate Aeromonas cavernicola sp. nov. MDC 2508.</title>
        <authorList>
            <person name="Colston S.M."/>
            <person name="Navarro A."/>
            <person name="Martinez-Murcia A.J."/>
            <person name="Graf J."/>
        </authorList>
    </citation>
    <scope>NUCLEOTIDE SEQUENCE [LARGE SCALE GENOMIC DNA]</scope>
    <source>
        <strain evidence="12 13">MDC 2508</strain>
    </source>
</reference>
<dbReference type="OrthoDB" id="9788973at2"/>
<dbReference type="PANTHER" id="PTHR38831:SF1">
    <property type="entry name" value="TYPE II SECRETION SYSTEM PROTEIN K-RELATED"/>
    <property type="match status" value="1"/>
</dbReference>
<dbReference type="Gene3D" id="1.10.40.60">
    <property type="entry name" value="EpsJ-like"/>
    <property type="match status" value="2"/>
</dbReference>
<evidence type="ECO:0000256" key="1">
    <source>
        <dbReference type="ARBA" id="ARBA00004533"/>
    </source>
</evidence>
<gene>
    <name evidence="12" type="ORF">CUC53_10160</name>
</gene>
<accession>A0A2H9U4C5</accession>
<keyword evidence="6" id="KW-0812">Transmembrane</keyword>
<evidence type="ECO:0000259" key="11">
    <source>
        <dbReference type="Pfam" id="PF21687"/>
    </source>
</evidence>
<dbReference type="Pfam" id="PF21687">
    <property type="entry name" value="T2SSK_1st"/>
    <property type="match status" value="1"/>
</dbReference>
<keyword evidence="3" id="KW-0813">Transport</keyword>
<evidence type="ECO:0000256" key="7">
    <source>
        <dbReference type="ARBA" id="ARBA00022927"/>
    </source>
</evidence>
<keyword evidence="8" id="KW-1133">Transmembrane helix</keyword>
<keyword evidence="9" id="KW-0472">Membrane</keyword>
<feature type="domain" description="T2SS protein K first SAM-like" evidence="11">
    <location>
        <begin position="4"/>
        <end position="56"/>
    </location>
</feature>
<dbReference type="GO" id="GO:0005886">
    <property type="term" value="C:plasma membrane"/>
    <property type="evidence" value="ECO:0007669"/>
    <property type="project" value="UniProtKB-SubCell"/>
</dbReference>
<dbReference type="InterPro" id="IPR049031">
    <property type="entry name" value="T2SSK_SAM-like_1st"/>
</dbReference>
<dbReference type="PANTHER" id="PTHR38831">
    <property type="entry name" value="TYPE II SECRETION SYSTEM PROTEIN K"/>
    <property type="match status" value="1"/>
</dbReference>
<keyword evidence="7" id="KW-0653">Protein transport</keyword>
<evidence type="ECO:0000256" key="6">
    <source>
        <dbReference type="ARBA" id="ARBA00022692"/>
    </source>
</evidence>
<feature type="non-terminal residue" evidence="12">
    <location>
        <position position="1"/>
    </location>
</feature>
<keyword evidence="4" id="KW-1003">Cell membrane</keyword>